<dbReference type="GO" id="GO:0016740">
    <property type="term" value="F:transferase activity"/>
    <property type="evidence" value="ECO:0007669"/>
    <property type="project" value="UniProtKB-KW"/>
</dbReference>
<organism evidence="1 2">
    <name type="scientific">Geofilum rubicundum JCM 15548</name>
    <dbReference type="NCBI Taxonomy" id="1236989"/>
    <lineage>
        <taxon>Bacteria</taxon>
        <taxon>Pseudomonadati</taxon>
        <taxon>Bacteroidota</taxon>
        <taxon>Bacteroidia</taxon>
        <taxon>Marinilabiliales</taxon>
        <taxon>Marinilabiliaceae</taxon>
        <taxon>Geofilum</taxon>
    </lineage>
</organism>
<accession>A0A0E9LVW8</accession>
<reference evidence="1 2" key="1">
    <citation type="journal article" date="2015" name="Microbes Environ.">
        <title>Distribution and evolution of nitrogen fixation genes in the phylum bacteroidetes.</title>
        <authorList>
            <person name="Inoue J."/>
            <person name="Oshima K."/>
            <person name="Suda W."/>
            <person name="Sakamoto M."/>
            <person name="Iino T."/>
            <person name="Noda S."/>
            <person name="Hongoh Y."/>
            <person name="Hattori M."/>
            <person name="Ohkuma M."/>
        </authorList>
    </citation>
    <scope>NUCLEOTIDE SEQUENCE [LARGE SCALE GENOMIC DNA]</scope>
    <source>
        <strain evidence="1">JCM 15548</strain>
    </source>
</reference>
<dbReference type="EMBL" id="BAZW01000012">
    <property type="protein sequence ID" value="GAO29737.1"/>
    <property type="molecule type" value="Genomic_DNA"/>
</dbReference>
<evidence type="ECO:0000313" key="1">
    <source>
        <dbReference type="EMBL" id="GAO29737.1"/>
    </source>
</evidence>
<keyword evidence="1" id="KW-0808">Transferase</keyword>
<dbReference type="AlphaFoldDB" id="A0A0E9LVW8"/>
<sequence length="176" mass="19523">MRVLHINKSDVKGGAAVAASRIVHALRGMDVEASMLVAEKSGNDASVVSIANSRREKAKVMYYFLQEVAAFLPHEKSKTSRFAFSLARRGFNLHKHPLVLEADLIHLHWFNQGFLSLKGLEKILQLGKPVVWTCMTCGVLQAAVIMPGTVKAIRKVVAIVRSFRIPPTMIYRPCSI</sequence>
<protein>
    <submittedName>
        <fullName evidence="1">Glycosyltransferase, group 1 family protein</fullName>
    </submittedName>
</protein>
<dbReference type="Proteomes" id="UP000032900">
    <property type="component" value="Unassembled WGS sequence"/>
</dbReference>
<dbReference type="STRING" id="1236989.JCM15548_11957"/>
<name>A0A0E9LVW8_9BACT</name>
<gene>
    <name evidence="1" type="ORF">JCM15548_11957</name>
</gene>
<dbReference type="Gene3D" id="3.40.50.2000">
    <property type="entry name" value="Glycogen Phosphorylase B"/>
    <property type="match status" value="1"/>
</dbReference>
<evidence type="ECO:0000313" key="2">
    <source>
        <dbReference type="Proteomes" id="UP000032900"/>
    </source>
</evidence>
<keyword evidence="2" id="KW-1185">Reference proteome</keyword>
<dbReference type="SUPFAM" id="SSF53756">
    <property type="entry name" value="UDP-Glycosyltransferase/glycogen phosphorylase"/>
    <property type="match status" value="1"/>
</dbReference>
<dbReference type="RefSeq" id="WP_062124197.1">
    <property type="nucleotide sequence ID" value="NZ_BAZW01000012.1"/>
</dbReference>
<proteinExistence type="predicted"/>
<comment type="caution">
    <text evidence="1">The sequence shown here is derived from an EMBL/GenBank/DDBJ whole genome shotgun (WGS) entry which is preliminary data.</text>
</comment>